<dbReference type="GO" id="GO:0006508">
    <property type="term" value="P:proteolysis"/>
    <property type="evidence" value="ECO:0007669"/>
    <property type="project" value="UniProtKB-KW"/>
</dbReference>
<feature type="domain" description="FTP" evidence="7">
    <location>
        <begin position="54"/>
        <end position="97"/>
    </location>
</feature>
<protein>
    <recommendedName>
        <fullName evidence="7">FTP domain-containing protein</fullName>
    </recommendedName>
</protein>
<comment type="caution">
    <text evidence="8">The sequence shown here is derived from an EMBL/GenBank/DDBJ whole genome shotgun (WGS) entry which is preliminary data.</text>
</comment>
<feature type="signal peptide" evidence="6">
    <location>
        <begin position="1"/>
        <end position="18"/>
    </location>
</feature>
<evidence type="ECO:0000259" key="7">
    <source>
        <dbReference type="Pfam" id="PF07504"/>
    </source>
</evidence>
<dbReference type="Gene3D" id="3.10.450.490">
    <property type="match status" value="1"/>
</dbReference>
<dbReference type="Gene3D" id="3.10.450.40">
    <property type="match status" value="1"/>
</dbReference>
<dbReference type="InterPro" id="IPR011096">
    <property type="entry name" value="FTP_domain"/>
</dbReference>
<organism evidence="8 9">
    <name type="scientific">Vibrio azureus NBRC 104587</name>
    <dbReference type="NCBI Taxonomy" id="1219077"/>
    <lineage>
        <taxon>Bacteria</taxon>
        <taxon>Pseudomonadati</taxon>
        <taxon>Pseudomonadota</taxon>
        <taxon>Gammaproteobacteria</taxon>
        <taxon>Vibrionales</taxon>
        <taxon>Vibrionaceae</taxon>
        <taxon>Vibrio</taxon>
    </lineage>
</organism>
<keyword evidence="1" id="KW-0645">Protease</keyword>
<dbReference type="GO" id="GO:0046872">
    <property type="term" value="F:metal ion binding"/>
    <property type="evidence" value="ECO:0007669"/>
    <property type="project" value="UniProtKB-KW"/>
</dbReference>
<keyword evidence="6" id="KW-0732">Signal</keyword>
<name>U3CFL4_9VIBR</name>
<keyword evidence="9" id="KW-1185">Reference proteome</keyword>
<dbReference type="RefSeq" id="WP_021710826.1">
    <property type="nucleotide sequence ID" value="NZ_BAOB01000125.1"/>
</dbReference>
<dbReference type="Pfam" id="PF07504">
    <property type="entry name" value="FTP"/>
    <property type="match status" value="1"/>
</dbReference>
<dbReference type="InterPro" id="IPR050728">
    <property type="entry name" value="Zinc_Metalloprotease_M4"/>
</dbReference>
<keyword evidence="5" id="KW-0482">Metalloprotease</keyword>
<evidence type="ECO:0000256" key="6">
    <source>
        <dbReference type="SAM" id="SignalP"/>
    </source>
</evidence>
<reference evidence="8 9" key="1">
    <citation type="submission" date="2013-09" db="EMBL/GenBank/DDBJ databases">
        <title>Whole genome shotgun sequence of Vibrio azureus NBRC 104587.</title>
        <authorList>
            <person name="Isaki S."/>
            <person name="Hosoyama A."/>
            <person name="Numata M."/>
            <person name="Hashimoto M."/>
            <person name="Hosoyama Y."/>
            <person name="Tsuchikane K."/>
            <person name="Noguchi M."/>
            <person name="Hirakata S."/>
            <person name="Ichikawa N."/>
            <person name="Ohji S."/>
            <person name="Yamazoe A."/>
            <person name="Fujita N."/>
        </authorList>
    </citation>
    <scope>NUCLEOTIDE SEQUENCE [LARGE SCALE GENOMIC DNA]</scope>
    <source>
        <strain evidence="8 9">NBRC 104587</strain>
    </source>
</reference>
<keyword evidence="2" id="KW-0479">Metal-binding</keyword>
<evidence type="ECO:0000313" key="9">
    <source>
        <dbReference type="Proteomes" id="UP000016567"/>
    </source>
</evidence>
<dbReference type="PANTHER" id="PTHR33794:SF1">
    <property type="entry name" value="BACILLOLYSIN"/>
    <property type="match status" value="1"/>
</dbReference>
<evidence type="ECO:0000256" key="4">
    <source>
        <dbReference type="ARBA" id="ARBA00022833"/>
    </source>
</evidence>
<feature type="chain" id="PRO_5004639589" description="FTP domain-containing protein" evidence="6">
    <location>
        <begin position="19"/>
        <end position="250"/>
    </location>
</feature>
<sequence length="250" mass="28228">MRNVILLSLVPFAFVSQAAQVVEYTQTDLSRALNIAGESHYTSISTELSYQNMNQVDIGQKTLVRKQQLHYGVPVYGQSVVVELSATGFVQSIDGNVVVGIENDLNSTIPMISVNQAIEIATGIHHDFTSNAPSENDAHAELMIWLDEQNIAYLIYKIDAVKMNNLHHSHFITLVDAKSGEIMDQWEAHQTSGLQEQCESLQEWSPYDYYSEGSSVKYWGNRFIAIQDSWGADPYQNYWFWSFEGSCIDD</sequence>
<dbReference type="EMBL" id="BATL01000060">
    <property type="protein sequence ID" value="GAD77083.1"/>
    <property type="molecule type" value="Genomic_DNA"/>
</dbReference>
<keyword evidence="4" id="KW-0862">Zinc</keyword>
<evidence type="ECO:0000256" key="5">
    <source>
        <dbReference type="ARBA" id="ARBA00023049"/>
    </source>
</evidence>
<dbReference type="eggNOG" id="COG3227">
    <property type="taxonomic scope" value="Bacteria"/>
</dbReference>
<dbReference type="AlphaFoldDB" id="U3CFL4"/>
<dbReference type="PANTHER" id="PTHR33794">
    <property type="entry name" value="BACILLOLYSIN"/>
    <property type="match status" value="1"/>
</dbReference>
<proteinExistence type="predicted"/>
<evidence type="ECO:0000256" key="1">
    <source>
        <dbReference type="ARBA" id="ARBA00022670"/>
    </source>
</evidence>
<keyword evidence="3" id="KW-0378">Hydrolase</keyword>
<evidence type="ECO:0000256" key="3">
    <source>
        <dbReference type="ARBA" id="ARBA00022801"/>
    </source>
</evidence>
<dbReference type="GO" id="GO:0008237">
    <property type="term" value="F:metallopeptidase activity"/>
    <property type="evidence" value="ECO:0007669"/>
    <property type="project" value="UniProtKB-KW"/>
</dbReference>
<evidence type="ECO:0000313" key="8">
    <source>
        <dbReference type="EMBL" id="GAD77083.1"/>
    </source>
</evidence>
<accession>U3CFL4</accession>
<dbReference type="STRING" id="1219077.VAZ01S_060_00330"/>
<gene>
    <name evidence="8" type="ORF">VAZ01S_060_00330</name>
</gene>
<dbReference type="Proteomes" id="UP000016567">
    <property type="component" value="Unassembled WGS sequence"/>
</dbReference>
<evidence type="ECO:0000256" key="2">
    <source>
        <dbReference type="ARBA" id="ARBA00022723"/>
    </source>
</evidence>